<reference evidence="1" key="2">
    <citation type="journal article" date="2020" name="Nat. Commun.">
        <title>Large-scale genome sequencing of mycorrhizal fungi provides insights into the early evolution of symbiotic traits.</title>
        <authorList>
            <person name="Miyauchi S."/>
            <person name="Kiss E."/>
            <person name="Kuo A."/>
            <person name="Drula E."/>
            <person name="Kohler A."/>
            <person name="Sanchez-Garcia M."/>
            <person name="Morin E."/>
            <person name="Andreopoulos B."/>
            <person name="Barry K.W."/>
            <person name="Bonito G."/>
            <person name="Buee M."/>
            <person name="Carver A."/>
            <person name="Chen C."/>
            <person name="Cichocki N."/>
            <person name="Clum A."/>
            <person name="Culley D."/>
            <person name="Crous P.W."/>
            <person name="Fauchery L."/>
            <person name="Girlanda M."/>
            <person name="Hayes R.D."/>
            <person name="Keri Z."/>
            <person name="LaButti K."/>
            <person name="Lipzen A."/>
            <person name="Lombard V."/>
            <person name="Magnuson J."/>
            <person name="Maillard F."/>
            <person name="Murat C."/>
            <person name="Nolan M."/>
            <person name="Ohm R.A."/>
            <person name="Pangilinan J."/>
            <person name="Pereira M.F."/>
            <person name="Perotto S."/>
            <person name="Peter M."/>
            <person name="Pfister S."/>
            <person name="Riley R."/>
            <person name="Sitrit Y."/>
            <person name="Stielow J.B."/>
            <person name="Szollosi G."/>
            <person name="Zifcakova L."/>
            <person name="Stursova M."/>
            <person name="Spatafora J.W."/>
            <person name="Tedersoo L."/>
            <person name="Vaario L.M."/>
            <person name="Yamada A."/>
            <person name="Yan M."/>
            <person name="Wang P."/>
            <person name="Xu J."/>
            <person name="Bruns T."/>
            <person name="Baldrian P."/>
            <person name="Vilgalys R."/>
            <person name="Dunand C."/>
            <person name="Henrissat B."/>
            <person name="Grigoriev I.V."/>
            <person name="Hibbett D."/>
            <person name="Nagy L.G."/>
            <person name="Martin F.M."/>
        </authorList>
    </citation>
    <scope>NUCLEOTIDE SEQUENCE</scope>
    <source>
        <strain evidence="1">P2</strain>
    </source>
</reference>
<protein>
    <submittedName>
        <fullName evidence="1">Uncharacterized protein</fullName>
    </submittedName>
</protein>
<dbReference type="Proteomes" id="UP000886501">
    <property type="component" value="Unassembled WGS sequence"/>
</dbReference>
<gene>
    <name evidence="1" type="ORF">BDM02DRAFT_3268286</name>
</gene>
<sequence>MASSSRRRIVSEEPDDVAKMDMSVQVESEDQEDIVVNTPSRRRTRAMRIVDYDEESAVEEEEDEIDEEEEDAEGSEADELESDQESEVPIPAASRIKIKLKLPQLSVSVASSRRTSRNEDEEDEIESEDSDSVDPSTRSASVVGGRTLTARQAVLANVVDPTHVSLNQPASGRKKKPLTDLEIALKREETARKRKNLTEKKLEDEKAETINRLLKKQSRSKTKRNTALQADTPLEGDAEDVVETPPVQVIPTMYRWVSTSRPRPLIEEVDGMKVDNEAERTMSLSFSVPFIALPQTSSAI</sequence>
<reference evidence="1" key="1">
    <citation type="submission" date="2019-10" db="EMBL/GenBank/DDBJ databases">
        <authorList>
            <consortium name="DOE Joint Genome Institute"/>
            <person name="Kuo A."/>
            <person name="Miyauchi S."/>
            <person name="Kiss E."/>
            <person name="Drula E."/>
            <person name="Kohler A."/>
            <person name="Sanchez-Garcia M."/>
            <person name="Andreopoulos B."/>
            <person name="Barry K.W."/>
            <person name="Bonito G."/>
            <person name="Buee M."/>
            <person name="Carver A."/>
            <person name="Chen C."/>
            <person name="Cichocki N."/>
            <person name="Clum A."/>
            <person name="Culley D."/>
            <person name="Crous P.W."/>
            <person name="Fauchery L."/>
            <person name="Girlanda M."/>
            <person name="Hayes R."/>
            <person name="Keri Z."/>
            <person name="Labutti K."/>
            <person name="Lipzen A."/>
            <person name="Lombard V."/>
            <person name="Magnuson J."/>
            <person name="Maillard F."/>
            <person name="Morin E."/>
            <person name="Murat C."/>
            <person name="Nolan M."/>
            <person name="Ohm R."/>
            <person name="Pangilinan J."/>
            <person name="Pereira M."/>
            <person name="Perotto S."/>
            <person name="Peter M."/>
            <person name="Riley R."/>
            <person name="Sitrit Y."/>
            <person name="Stielow B."/>
            <person name="Szollosi G."/>
            <person name="Zifcakova L."/>
            <person name="Stursova M."/>
            <person name="Spatafora J.W."/>
            <person name="Tedersoo L."/>
            <person name="Vaario L.-M."/>
            <person name="Yamada A."/>
            <person name="Yan M."/>
            <person name="Wang P."/>
            <person name="Xu J."/>
            <person name="Bruns T."/>
            <person name="Baldrian P."/>
            <person name="Vilgalys R."/>
            <person name="Henrissat B."/>
            <person name="Grigoriev I.V."/>
            <person name="Hibbett D."/>
            <person name="Nagy L.G."/>
            <person name="Martin F.M."/>
        </authorList>
    </citation>
    <scope>NUCLEOTIDE SEQUENCE</scope>
    <source>
        <strain evidence="1">P2</strain>
    </source>
</reference>
<proteinExistence type="predicted"/>
<comment type="caution">
    <text evidence="1">The sequence shown here is derived from an EMBL/GenBank/DDBJ whole genome shotgun (WGS) entry which is preliminary data.</text>
</comment>
<organism evidence="1 2">
    <name type="scientific">Thelephora ganbajun</name>
    <name type="common">Ganba fungus</name>
    <dbReference type="NCBI Taxonomy" id="370292"/>
    <lineage>
        <taxon>Eukaryota</taxon>
        <taxon>Fungi</taxon>
        <taxon>Dikarya</taxon>
        <taxon>Basidiomycota</taxon>
        <taxon>Agaricomycotina</taxon>
        <taxon>Agaricomycetes</taxon>
        <taxon>Thelephorales</taxon>
        <taxon>Thelephoraceae</taxon>
        <taxon>Thelephora</taxon>
    </lineage>
</organism>
<name>A0ACB6ZKN6_THEGA</name>
<keyword evidence="2" id="KW-1185">Reference proteome</keyword>
<accession>A0ACB6ZKN6</accession>
<dbReference type="EMBL" id="MU117989">
    <property type="protein sequence ID" value="KAF9650094.1"/>
    <property type="molecule type" value="Genomic_DNA"/>
</dbReference>
<evidence type="ECO:0000313" key="2">
    <source>
        <dbReference type="Proteomes" id="UP000886501"/>
    </source>
</evidence>
<evidence type="ECO:0000313" key="1">
    <source>
        <dbReference type="EMBL" id="KAF9650094.1"/>
    </source>
</evidence>